<accession>A0A3E5B7K4</accession>
<dbReference type="Proteomes" id="UP000260983">
    <property type="component" value="Unassembled WGS sequence"/>
</dbReference>
<reference evidence="2 3" key="1">
    <citation type="submission" date="2018-08" db="EMBL/GenBank/DDBJ databases">
        <title>A genome reference for cultivated species of the human gut microbiota.</title>
        <authorList>
            <person name="Zou Y."/>
            <person name="Xue W."/>
            <person name="Luo G."/>
        </authorList>
    </citation>
    <scope>NUCLEOTIDE SEQUENCE [LARGE SCALE GENOMIC DNA]</scope>
    <source>
        <strain evidence="2 3">OM05-15BH</strain>
    </source>
</reference>
<evidence type="ECO:0000313" key="2">
    <source>
        <dbReference type="EMBL" id="RGN33315.1"/>
    </source>
</evidence>
<evidence type="ECO:0000313" key="3">
    <source>
        <dbReference type="Proteomes" id="UP000260983"/>
    </source>
</evidence>
<feature type="chain" id="PRO_5017670608" evidence="1">
    <location>
        <begin position="21"/>
        <end position="185"/>
    </location>
</feature>
<evidence type="ECO:0000256" key="1">
    <source>
        <dbReference type="SAM" id="SignalP"/>
    </source>
</evidence>
<gene>
    <name evidence="2" type="ORF">DXB65_16440</name>
</gene>
<organism evidence="2 3">
    <name type="scientific">Bacteroides oleiciplenus</name>
    <dbReference type="NCBI Taxonomy" id="626931"/>
    <lineage>
        <taxon>Bacteria</taxon>
        <taxon>Pseudomonadati</taxon>
        <taxon>Bacteroidota</taxon>
        <taxon>Bacteroidia</taxon>
        <taxon>Bacteroidales</taxon>
        <taxon>Bacteroidaceae</taxon>
        <taxon>Bacteroides</taxon>
    </lineage>
</organism>
<protein>
    <submittedName>
        <fullName evidence="2">DUF3575 domain-containing protein</fullName>
    </submittedName>
</protein>
<dbReference type="EMBL" id="QSUL01000011">
    <property type="protein sequence ID" value="RGN33315.1"/>
    <property type="molecule type" value="Genomic_DNA"/>
</dbReference>
<name>A0A3E5B7K4_9BACE</name>
<feature type="signal peptide" evidence="1">
    <location>
        <begin position="1"/>
        <end position="20"/>
    </location>
</feature>
<dbReference type="InterPro" id="IPR021958">
    <property type="entry name" value="DUF3575"/>
</dbReference>
<dbReference type="RefSeq" id="WP_009132252.1">
    <property type="nucleotide sequence ID" value="NZ_CABKRN010000006.1"/>
</dbReference>
<dbReference type="AlphaFoldDB" id="A0A3E5B7K4"/>
<dbReference type="Pfam" id="PF12099">
    <property type="entry name" value="DUF3575"/>
    <property type="match status" value="1"/>
</dbReference>
<sequence length="185" mass="21367">MKRIILVLWLLASSYPGLQAQRTALRTNLLFWGTTTPNAGVEFSLGRNFTLALDGGYNAWEFSNDMKLNLAFAQPEFRYWFCRRFEGHFIGLHGHYAHFNIGQIDFIPCMKEYVYRGNLYGGGLSYGYHWVLGERWGMEVTVGGGYAQLSYDKYLCRDCGERVGRFKRTYFGPTRAGVSLIYFLR</sequence>
<keyword evidence="1" id="KW-0732">Signal</keyword>
<proteinExistence type="predicted"/>
<comment type="caution">
    <text evidence="2">The sequence shown here is derived from an EMBL/GenBank/DDBJ whole genome shotgun (WGS) entry which is preliminary data.</text>
</comment>